<evidence type="ECO:0000313" key="1">
    <source>
        <dbReference type="EMBL" id="KAF2149070.1"/>
    </source>
</evidence>
<dbReference type="AlphaFoldDB" id="A0A9P4MCS5"/>
<proteinExistence type="predicted"/>
<keyword evidence="2" id="KW-1185">Reference proteome</keyword>
<name>A0A9P4MCS5_9PEZI</name>
<dbReference type="Proteomes" id="UP000799439">
    <property type="component" value="Unassembled WGS sequence"/>
</dbReference>
<organism evidence="1 2">
    <name type="scientific">Myriangium duriaei CBS 260.36</name>
    <dbReference type="NCBI Taxonomy" id="1168546"/>
    <lineage>
        <taxon>Eukaryota</taxon>
        <taxon>Fungi</taxon>
        <taxon>Dikarya</taxon>
        <taxon>Ascomycota</taxon>
        <taxon>Pezizomycotina</taxon>
        <taxon>Dothideomycetes</taxon>
        <taxon>Dothideomycetidae</taxon>
        <taxon>Myriangiales</taxon>
        <taxon>Myriangiaceae</taxon>
        <taxon>Myriangium</taxon>
    </lineage>
</organism>
<protein>
    <recommendedName>
        <fullName evidence="3">F-box domain-containing protein</fullName>
    </recommendedName>
</protein>
<accession>A0A9P4MCS5</accession>
<comment type="caution">
    <text evidence="1">The sequence shown here is derived from an EMBL/GenBank/DDBJ whole genome shotgun (WGS) entry which is preliminary data.</text>
</comment>
<evidence type="ECO:0000313" key="2">
    <source>
        <dbReference type="Proteomes" id="UP000799439"/>
    </source>
</evidence>
<gene>
    <name evidence="1" type="ORF">K461DRAFT_297539</name>
</gene>
<dbReference type="OrthoDB" id="2305901at2759"/>
<dbReference type="EMBL" id="ML996092">
    <property type="protein sequence ID" value="KAF2149070.1"/>
    <property type="molecule type" value="Genomic_DNA"/>
</dbReference>
<evidence type="ECO:0008006" key="3">
    <source>
        <dbReference type="Google" id="ProtNLM"/>
    </source>
</evidence>
<sequence>MAPPRKRQRIQAQQTDAWATKTAKVVVPRTMATRSMTALSRMESLASCRAMGITEIVWMILEYLRDNSDIGALSQAVRVNRLFFNLAAPYLWCGPPVSALLACDPQRRKTIYGPMVRTLFFSTKGSRISKDDWASTATSKRIRPGATTAANLSVWDQKSECDVCQWHRTHGPGGSVVWPELRKIGQDCTGLREFMLTRDATPKITKRDLLTFLRGREFVDRIDLASKPTDAKILHHLASRENLLELICCWNLAPRAVVEVLKKIDRPFPNMETLVLVFGENDPETVEEVKALLPHVPDLGVY</sequence>
<reference evidence="1" key="1">
    <citation type="journal article" date="2020" name="Stud. Mycol.">
        <title>101 Dothideomycetes genomes: a test case for predicting lifestyles and emergence of pathogens.</title>
        <authorList>
            <person name="Haridas S."/>
            <person name="Albert R."/>
            <person name="Binder M."/>
            <person name="Bloem J."/>
            <person name="Labutti K."/>
            <person name="Salamov A."/>
            <person name="Andreopoulos B."/>
            <person name="Baker S."/>
            <person name="Barry K."/>
            <person name="Bills G."/>
            <person name="Bluhm B."/>
            <person name="Cannon C."/>
            <person name="Castanera R."/>
            <person name="Culley D."/>
            <person name="Daum C."/>
            <person name="Ezra D."/>
            <person name="Gonzalez J."/>
            <person name="Henrissat B."/>
            <person name="Kuo A."/>
            <person name="Liang C."/>
            <person name="Lipzen A."/>
            <person name="Lutzoni F."/>
            <person name="Magnuson J."/>
            <person name="Mondo S."/>
            <person name="Nolan M."/>
            <person name="Ohm R."/>
            <person name="Pangilinan J."/>
            <person name="Park H.-J."/>
            <person name="Ramirez L."/>
            <person name="Alfaro M."/>
            <person name="Sun H."/>
            <person name="Tritt A."/>
            <person name="Yoshinaga Y."/>
            <person name="Zwiers L.-H."/>
            <person name="Turgeon B."/>
            <person name="Goodwin S."/>
            <person name="Spatafora J."/>
            <person name="Crous P."/>
            <person name="Grigoriev I."/>
        </authorList>
    </citation>
    <scope>NUCLEOTIDE SEQUENCE</scope>
    <source>
        <strain evidence="1">CBS 260.36</strain>
    </source>
</reference>